<proteinExistence type="predicted"/>
<evidence type="ECO:0000313" key="2">
    <source>
        <dbReference type="Proteomes" id="UP000289555"/>
    </source>
</evidence>
<name>A0ABM7GSG1_9GAMM</name>
<sequence>MQDLDPLDDVKEASVAGLLIDSPGANGIKNNTDFFVKRGRVETVCPECAALALLPCRSTRPPVGPGFALACAVAGH</sequence>
<dbReference type="Proteomes" id="UP000289555">
    <property type="component" value="Chromosome"/>
</dbReference>
<organism evidence="1 2">
    <name type="scientific">Vreelandella olivaria</name>
    <dbReference type="NCBI Taxonomy" id="390919"/>
    <lineage>
        <taxon>Bacteria</taxon>
        <taxon>Pseudomonadati</taxon>
        <taxon>Pseudomonadota</taxon>
        <taxon>Gammaproteobacteria</taxon>
        <taxon>Oceanospirillales</taxon>
        <taxon>Halomonadaceae</taxon>
        <taxon>Vreelandella</taxon>
    </lineage>
</organism>
<dbReference type="Pfam" id="PF09481">
    <property type="entry name" value="CRISPR_Cse1"/>
    <property type="match status" value="1"/>
</dbReference>
<dbReference type="InterPro" id="IPR013381">
    <property type="entry name" value="CRISPR-assoc_prot_Cse1"/>
</dbReference>
<protein>
    <submittedName>
        <fullName evidence="1">Uncharacterized protein</fullName>
    </submittedName>
</protein>
<accession>A0ABM7GSG1</accession>
<keyword evidence="2" id="KW-1185">Reference proteome</keyword>
<dbReference type="EMBL" id="AP019416">
    <property type="protein sequence ID" value="BBI53756.1"/>
    <property type="molecule type" value="Genomic_DNA"/>
</dbReference>
<evidence type="ECO:0000313" key="1">
    <source>
        <dbReference type="EMBL" id="BBI53756.1"/>
    </source>
</evidence>
<gene>
    <name evidence="1" type="ORF">HORIV_61770</name>
</gene>
<reference evidence="2" key="1">
    <citation type="journal article" date="2019" name="Microbiol. Resour. Announc.">
        <title>Complete Genome Sequence of Halomonas olivaria, a Moderately Halophilic Bacterium Isolated from Olive Processing Effluents, Obtained by Nanopore Sequencing.</title>
        <authorList>
            <person name="Nagata S."/>
            <person name="Ii K.M."/>
            <person name="Tsukimi T."/>
            <person name="Miura M.C."/>
            <person name="Galipon J."/>
            <person name="Arakawa K."/>
        </authorList>
    </citation>
    <scope>NUCLEOTIDE SEQUENCE [LARGE SCALE GENOMIC DNA]</scope>
    <source>
        <strain evidence="2">TYRC17</strain>
    </source>
</reference>